<dbReference type="InterPro" id="IPR018958">
    <property type="entry name" value="Knr4/Smi1-like_dom"/>
</dbReference>
<gene>
    <name evidence="2" type="ordered locus">MYSTI_06606</name>
</gene>
<dbReference type="KEGG" id="msd:MYSTI_06606"/>
<evidence type="ECO:0000313" key="3">
    <source>
        <dbReference type="Proteomes" id="UP000011131"/>
    </source>
</evidence>
<dbReference type="SUPFAM" id="SSF160631">
    <property type="entry name" value="SMI1/KNR4-like"/>
    <property type="match status" value="1"/>
</dbReference>
<reference evidence="2 3" key="1">
    <citation type="journal article" date="2013" name="Genome Announc.">
        <title>Complete genome sequence of Myxococcus stipitatus strain DSM 14675, a fruiting myxobacterium.</title>
        <authorList>
            <person name="Huntley S."/>
            <person name="Kneip S."/>
            <person name="Treuner-Lange A."/>
            <person name="Sogaard-Andersen L."/>
        </authorList>
    </citation>
    <scope>NUCLEOTIDE SEQUENCE [LARGE SCALE GENOMIC DNA]</scope>
    <source>
        <strain evidence="3">DSM 14675 / JCM 12634 / Mx s8</strain>
    </source>
</reference>
<dbReference type="EMBL" id="CP004025">
    <property type="protein sequence ID" value="AGC47879.1"/>
    <property type="molecule type" value="Genomic_DNA"/>
</dbReference>
<sequence length="185" mass="21297">MTEARQRVRELVNNLIAAHKEKFRLRFDEELNENPTIPCSAEQVSQLSRALGQPLPPTYQAFMELRDGWDDFQGDFQFLSVEDRDDPMVKARIEEMSGYFDEQELDNPFKTWGFVVALGETSGRLAFLDKRVVSSNGELELATFEYTRQEDRFPSFAEFLADELRIDRELIKDERDGSASDGNAA</sequence>
<dbReference type="InterPro" id="IPR037883">
    <property type="entry name" value="Knr4/Smi1-like_sf"/>
</dbReference>
<dbReference type="Gene3D" id="3.40.1580.10">
    <property type="entry name" value="SMI1/KNR4-like"/>
    <property type="match status" value="1"/>
</dbReference>
<accession>L7UN40</accession>
<dbReference type="HOGENOM" id="CLU_1459834_0_0_7"/>
<dbReference type="STRING" id="1278073.MYSTI_06606"/>
<proteinExistence type="predicted"/>
<organism evidence="2 3">
    <name type="scientific">Myxococcus stipitatus (strain DSM 14675 / JCM 12634 / Mx s8)</name>
    <dbReference type="NCBI Taxonomy" id="1278073"/>
    <lineage>
        <taxon>Bacteria</taxon>
        <taxon>Pseudomonadati</taxon>
        <taxon>Myxococcota</taxon>
        <taxon>Myxococcia</taxon>
        <taxon>Myxococcales</taxon>
        <taxon>Cystobacterineae</taxon>
        <taxon>Myxococcaceae</taxon>
        <taxon>Myxococcus</taxon>
    </lineage>
</organism>
<dbReference type="Pfam" id="PF09346">
    <property type="entry name" value="SMI1_KNR4"/>
    <property type="match status" value="1"/>
</dbReference>
<evidence type="ECO:0000313" key="2">
    <source>
        <dbReference type="EMBL" id="AGC47879.1"/>
    </source>
</evidence>
<dbReference type="Proteomes" id="UP000011131">
    <property type="component" value="Chromosome"/>
</dbReference>
<keyword evidence="3" id="KW-1185">Reference proteome</keyword>
<dbReference type="AlphaFoldDB" id="L7UN40"/>
<protein>
    <recommendedName>
        <fullName evidence="1">Knr4/Smi1-like domain-containing protein</fullName>
    </recommendedName>
</protein>
<name>L7UN40_MYXSD</name>
<evidence type="ECO:0000259" key="1">
    <source>
        <dbReference type="Pfam" id="PF09346"/>
    </source>
</evidence>
<feature type="domain" description="Knr4/Smi1-like" evidence="1">
    <location>
        <begin position="38"/>
        <end position="161"/>
    </location>
</feature>